<dbReference type="GO" id="GO:0009507">
    <property type="term" value="C:chloroplast"/>
    <property type="evidence" value="ECO:0007669"/>
    <property type="project" value="TreeGrafter"/>
</dbReference>
<organism evidence="3 4">
    <name type="scientific">Senna tora</name>
    <dbReference type="NCBI Taxonomy" id="362788"/>
    <lineage>
        <taxon>Eukaryota</taxon>
        <taxon>Viridiplantae</taxon>
        <taxon>Streptophyta</taxon>
        <taxon>Embryophyta</taxon>
        <taxon>Tracheophyta</taxon>
        <taxon>Spermatophyta</taxon>
        <taxon>Magnoliopsida</taxon>
        <taxon>eudicotyledons</taxon>
        <taxon>Gunneridae</taxon>
        <taxon>Pentapetalae</taxon>
        <taxon>rosids</taxon>
        <taxon>fabids</taxon>
        <taxon>Fabales</taxon>
        <taxon>Fabaceae</taxon>
        <taxon>Caesalpinioideae</taxon>
        <taxon>Cassia clade</taxon>
        <taxon>Senna</taxon>
    </lineage>
</organism>
<feature type="transmembrane region" description="Helical" evidence="2">
    <location>
        <begin position="166"/>
        <end position="188"/>
    </location>
</feature>
<reference evidence="3" key="1">
    <citation type="submission" date="2020-09" db="EMBL/GenBank/DDBJ databases">
        <title>Genome-Enabled Discovery of Anthraquinone Biosynthesis in Senna tora.</title>
        <authorList>
            <person name="Kang S.-H."/>
            <person name="Pandey R.P."/>
            <person name="Lee C.-M."/>
            <person name="Sim J.-S."/>
            <person name="Jeong J.-T."/>
            <person name="Choi B.-S."/>
            <person name="Jung M."/>
            <person name="Ginzburg D."/>
            <person name="Zhao K."/>
            <person name="Won S.Y."/>
            <person name="Oh T.-J."/>
            <person name="Yu Y."/>
            <person name="Kim N.-H."/>
            <person name="Lee O.R."/>
            <person name="Lee T.-H."/>
            <person name="Bashyal P."/>
            <person name="Kim T.-S."/>
            <person name="Lee W.-H."/>
            <person name="Kawkins C."/>
            <person name="Kim C.-K."/>
            <person name="Kim J.S."/>
            <person name="Ahn B.O."/>
            <person name="Rhee S.Y."/>
            <person name="Sohng J.K."/>
        </authorList>
    </citation>
    <scope>NUCLEOTIDE SEQUENCE</scope>
    <source>
        <tissue evidence="3">Leaf</tissue>
    </source>
</reference>
<dbReference type="AlphaFoldDB" id="A0A834TNW1"/>
<proteinExistence type="predicted"/>
<comment type="caution">
    <text evidence="3">The sequence shown here is derived from an EMBL/GenBank/DDBJ whole genome shotgun (WGS) entry which is preliminary data.</text>
</comment>
<gene>
    <name evidence="3" type="ORF">G2W53_023048</name>
</gene>
<evidence type="ECO:0000256" key="1">
    <source>
        <dbReference type="SAM" id="MobiDB-lite"/>
    </source>
</evidence>
<feature type="transmembrane region" description="Helical" evidence="2">
    <location>
        <begin position="130"/>
        <end position="154"/>
    </location>
</feature>
<feature type="compositionally biased region" description="Low complexity" evidence="1">
    <location>
        <begin position="62"/>
        <end position="87"/>
    </location>
</feature>
<protein>
    <submittedName>
        <fullName evidence="3">Protein LOW PSII ACCUMULATION 2, chloroplastic</fullName>
    </submittedName>
</protein>
<dbReference type="InterPro" id="IPR038789">
    <property type="entry name" value="LPA2-like"/>
</dbReference>
<sequence>MALQTHFLPSFANRAYHLHHHTLLFSPSQHSLTIRSQKPSESSNSTANFDDTASISAPPQQSNSPGVGFGSSSSNSSRNNANAAAATSRKKQKGKRERASIIRRSPVEKPAFVSEIDESKAKEQNKNESAFLLTWLGFGAVILVEGIVIAASGFLPEELDKFCVKYLYPSFTPTVFVFVAGTVVYGVYKYLQNENIRGEE</sequence>
<evidence type="ECO:0000313" key="4">
    <source>
        <dbReference type="Proteomes" id="UP000634136"/>
    </source>
</evidence>
<dbReference type="PANTHER" id="PTHR37385:SF2">
    <property type="entry name" value="PROTEIN LPA2"/>
    <property type="match status" value="1"/>
</dbReference>
<dbReference type="EMBL" id="JAAIUW010000007">
    <property type="protein sequence ID" value="KAF7824904.1"/>
    <property type="molecule type" value="Genomic_DNA"/>
</dbReference>
<name>A0A834TNW1_9FABA</name>
<keyword evidence="2" id="KW-1133">Transmembrane helix</keyword>
<keyword evidence="2" id="KW-0812">Transmembrane</keyword>
<keyword evidence="2" id="KW-0472">Membrane</keyword>
<keyword evidence="4" id="KW-1185">Reference proteome</keyword>
<evidence type="ECO:0000313" key="3">
    <source>
        <dbReference type="EMBL" id="KAF7824904.1"/>
    </source>
</evidence>
<dbReference type="PANTHER" id="PTHR37385">
    <property type="entry name" value="PROTEIN LOW PSII ACCUMULATION 2, CHLOROPLASTIC"/>
    <property type="match status" value="1"/>
</dbReference>
<dbReference type="Proteomes" id="UP000634136">
    <property type="component" value="Unassembled WGS sequence"/>
</dbReference>
<evidence type="ECO:0000256" key="2">
    <source>
        <dbReference type="SAM" id="Phobius"/>
    </source>
</evidence>
<dbReference type="OrthoDB" id="568307at2759"/>
<feature type="compositionally biased region" description="Polar residues" evidence="1">
    <location>
        <begin position="34"/>
        <end position="61"/>
    </location>
</feature>
<feature type="region of interest" description="Disordered" evidence="1">
    <location>
        <begin position="34"/>
        <end position="101"/>
    </location>
</feature>
<accession>A0A834TNW1</accession>